<dbReference type="AlphaFoldDB" id="A0A101MGM4"/>
<gene>
    <name evidence="1" type="ORF">ACN42_g6928</name>
</gene>
<name>A0A101MGM4_PENFR</name>
<dbReference type="EMBL" id="LLXE01000185">
    <property type="protein sequence ID" value="KUM60224.1"/>
    <property type="molecule type" value="Genomic_DNA"/>
</dbReference>
<evidence type="ECO:0000313" key="2">
    <source>
        <dbReference type="Proteomes" id="UP000055045"/>
    </source>
</evidence>
<keyword evidence="2" id="KW-1185">Reference proteome</keyword>
<comment type="caution">
    <text evidence="1">The sequence shown here is derived from an EMBL/GenBank/DDBJ whole genome shotgun (WGS) entry which is preliminary data.</text>
</comment>
<organism evidence="1 2">
    <name type="scientific">Penicillium freii</name>
    <dbReference type="NCBI Taxonomy" id="48697"/>
    <lineage>
        <taxon>Eukaryota</taxon>
        <taxon>Fungi</taxon>
        <taxon>Dikarya</taxon>
        <taxon>Ascomycota</taxon>
        <taxon>Pezizomycotina</taxon>
        <taxon>Eurotiomycetes</taxon>
        <taxon>Eurotiomycetidae</taxon>
        <taxon>Eurotiales</taxon>
        <taxon>Aspergillaceae</taxon>
        <taxon>Penicillium</taxon>
    </lineage>
</organism>
<proteinExistence type="predicted"/>
<accession>A0A101MGM4</accession>
<reference evidence="1 2" key="1">
    <citation type="submission" date="2015-10" db="EMBL/GenBank/DDBJ databases">
        <title>Genome sequencing of Penicillium freii.</title>
        <authorList>
            <person name="Nguyen H.D."/>
            <person name="Visagie C.M."/>
            <person name="Seifert K.A."/>
        </authorList>
    </citation>
    <scope>NUCLEOTIDE SEQUENCE [LARGE SCALE GENOMIC DNA]</scope>
    <source>
        <strain evidence="1 2">DAOM 242723</strain>
    </source>
</reference>
<protein>
    <submittedName>
        <fullName evidence="1">Uncharacterized protein</fullName>
    </submittedName>
</protein>
<sequence length="106" mass="11678">MSVTWPLCLHMPCCTVSLGLHYPRLTRTPFSSTARLVWAFGEEDFLNVDDVPSLFTFLSLVSSWSPPSPCLAVFVLVPAMFYLLSLACCCPDLTASLDGFCPLLQV</sequence>
<evidence type="ECO:0000313" key="1">
    <source>
        <dbReference type="EMBL" id="KUM60224.1"/>
    </source>
</evidence>
<dbReference type="Proteomes" id="UP000055045">
    <property type="component" value="Unassembled WGS sequence"/>
</dbReference>